<evidence type="ECO:0000313" key="1">
    <source>
        <dbReference type="EMBL" id="KDP46729.1"/>
    </source>
</evidence>
<reference evidence="1 2" key="1">
    <citation type="journal article" date="2014" name="PLoS ONE">
        <title>Global Analysis of Gene Expression Profiles in Physic Nut (Jatropha curcas L.) Seedlings Exposed to Salt Stress.</title>
        <authorList>
            <person name="Zhang L."/>
            <person name="Zhang C."/>
            <person name="Wu P."/>
            <person name="Chen Y."/>
            <person name="Li M."/>
            <person name="Jiang H."/>
            <person name="Wu G."/>
        </authorList>
    </citation>
    <scope>NUCLEOTIDE SEQUENCE [LARGE SCALE GENOMIC DNA]</scope>
    <source>
        <strain evidence="2">cv. GZQX0401</strain>
        <tissue evidence="1">Young leaves</tissue>
    </source>
</reference>
<proteinExistence type="predicted"/>
<gene>
    <name evidence="1" type="ORF">JCGZ_06517</name>
</gene>
<accession>A0A067LQB7</accession>
<keyword evidence="2" id="KW-1185">Reference proteome</keyword>
<dbReference type="Proteomes" id="UP000027138">
    <property type="component" value="Unassembled WGS sequence"/>
</dbReference>
<protein>
    <submittedName>
        <fullName evidence="1">Uncharacterized protein</fullName>
    </submittedName>
</protein>
<sequence>MREKRCYVYREEKRSQQLSLLLATPKQAGIRRSGERRGDGCVKKVWSAELKL</sequence>
<name>A0A067LQB7_JATCU</name>
<evidence type="ECO:0000313" key="2">
    <source>
        <dbReference type="Proteomes" id="UP000027138"/>
    </source>
</evidence>
<dbReference type="EMBL" id="KK914209">
    <property type="protein sequence ID" value="KDP46729.1"/>
    <property type="molecule type" value="Genomic_DNA"/>
</dbReference>
<dbReference type="AlphaFoldDB" id="A0A067LQB7"/>
<organism evidence="1 2">
    <name type="scientific">Jatropha curcas</name>
    <name type="common">Barbados nut</name>
    <dbReference type="NCBI Taxonomy" id="180498"/>
    <lineage>
        <taxon>Eukaryota</taxon>
        <taxon>Viridiplantae</taxon>
        <taxon>Streptophyta</taxon>
        <taxon>Embryophyta</taxon>
        <taxon>Tracheophyta</taxon>
        <taxon>Spermatophyta</taxon>
        <taxon>Magnoliopsida</taxon>
        <taxon>eudicotyledons</taxon>
        <taxon>Gunneridae</taxon>
        <taxon>Pentapetalae</taxon>
        <taxon>rosids</taxon>
        <taxon>fabids</taxon>
        <taxon>Malpighiales</taxon>
        <taxon>Euphorbiaceae</taxon>
        <taxon>Crotonoideae</taxon>
        <taxon>Jatropheae</taxon>
        <taxon>Jatropha</taxon>
    </lineage>
</organism>